<feature type="transmembrane region" description="Helical" evidence="5">
    <location>
        <begin position="189"/>
        <end position="212"/>
    </location>
</feature>
<proteinExistence type="predicted"/>
<dbReference type="AlphaFoldDB" id="M5G079"/>
<comment type="subcellular location">
    <subcellularLocation>
        <location evidence="1">Membrane</location>
        <topology evidence="1">Multi-pass membrane protein</topology>
    </subcellularLocation>
</comment>
<dbReference type="OMA" id="AMAYAYM"/>
<evidence type="ECO:0000313" key="6">
    <source>
        <dbReference type="EMBL" id="EJU03661.1"/>
    </source>
</evidence>
<evidence type="ECO:0000256" key="2">
    <source>
        <dbReference type="ARBA" id="ARBA00022692"/>
    </source>
</evidence>
<protein>
    <submittedName>
        <fullName evidence="6">PQ-loop-domain-containing protein</fullName>
    </submittedName>
</protein>
<dbReference type="InterPro" id="IPR006603">
    <property type="entry name" value="PQ-loop_rpt"/>
</dbReference>
<keyword evidence="7" id="KW-1185">Reference proteome</keyword>
<feature type="transmembrane region" description="Helical" evidence="5">
    <location>
        <begin position="6"/>
        <end position="24"/>
    </location>
</feature>
<evidence type="ECO:0000256" key="3">
    <source>
        <dbReference type="ARBA" id="ARBA00022989"/>
    </source>
</evidence>
<dbReference type="PANTHER" id="PTHR16201">
    <property type="entry name" value="SEVEN TRANSMEMBRANE PROTEIN 1-RELATED"/>
    <property type="match status" value="1"/>
</dbReference>
<feature type="transmembrane region" description="Helical" evidence="5">
    <location>
        <begin position="131"/>
        <end position="151"/>
    </location>
</feature>
<dbReference type="Gene3D" id="1.20.1280.290">
    <property type="match status" value="2"/>
</dbReference>
<dbReference type="HOGENOM" id="CLU_040201_0_0_1"/>
<dbReference type="GeneID" id="63691326"/>
<gene>
    <name evidence="6" type="ORF">DACRYDRAFT_77358</name>
</gene>
<keyword evidence="2 5" id="KW-0812">Transmembrane</keyword>
<dbReference type="InterPro" id="IPR051415">
    <property type="entry name" value="LAAT-1"/>
</dbReference>
<feature type="transmembrane region" description="Helical" evidence="5">
    <location>
        <begin position="36"/>
        <end position="56"/>
    </location>
</feature>
<dbReference type="EMBL" id="JH795859">
    <property type="protein sequence ID" value="EJU03661.1"/>
    <property type="molecule type" value="Genomic_DNA"/>
</dbReference>
<dbReference type="Proteomes" id="UP000030653">
    <property type="component" value="Unassembled WGS sequence"/>
</dbReference>
<reference evidence="6 7" key="1">
    <citation type="journal article" date="2012" name="Science">
        <title>The Paleozoic origin of enzymatic lignin decomposition reconstructed from 31 fungal genomes.</title>
        <authorList>
            <person name="Floudas D."/>
            <person name="Binder M."/>
            <person name="Riley R."/>
            <person name="Barry K."/>
            <person name="Blanchette R.A."/>
            <person name="Henrissat B."/>
            <person name="Martinez A.T."/>
            <person name="Otillar R."/>
            <person name="Spatafora J.W."/>
            <person name="Yadav J.S."/>
            <person name="Aerts A."/>
            <person name="Benoit I."/>
            <person name="Boyd A."/>
            <person name="Carlson A."/>
            <person name="Copeland A."/>
            <person name="Coutinho P.M."/>
            <person name="de Vries R.P."/>
            <person name="Ferreira P."/>
            <person name="Findley K."/>
            <person name="Foster B."/>
            <person name="Gaskell J."/>
            <person name="Glotzer D."/>
            <person name="Gorecki P."/>
            <person name="Heitman J."/>
            <person name="Hesse C."/>
            <person name="Hori C."/>
            <person name="Igarashi K."/>
            <person name="Jurgens J.A."/>
            <person name="Kallen N."/>
            <person name="Kersten P."/>
            <person name="Kohler A."/>
            <person name="Kuees U."/>
            <person name="Kumar T.K.A."/>
            <person name="Kuo A."/>
            <person name="LaButti K."/>
            <person name="Larrondo L.F."/>
            <person name="Lindquist E."/>
            <person name="Ling A."/>
            <person name="Lombard V."/>
            <person name="Lucas S."/>
            <person name="Lundell T."/>
            <person name="Martin R."/>
            <person name="McLaughlin D.J."/>
            <person name="Morgenstern I."/>
            <person name="Morin E."/>
            <person name="Murat C."/>
            <person name="Nagy L.G."/>
            <person name="Nolan M."/>
            <person name="Ohm R.A."/>
            <person name="Patyshakuliyeva A."/>
            <person name="Rokas A."/>
            <person name="Ruiz-Duenas F.J."/>
            <person name="Sabat G."/>
            <person name="Salamov A."/>
            <person name="Samejima M."/>
            <person name="Schmutz J."/>
            <person name="Slot J.C."/>
            <person name="St John F."/>
            <person name="Stenlid J."/>
            <person name="Sun H."/>
            <person name="Sun S."/>
            <person name="Syed K."/>
            <person name="Tsang A."/>
            <person name="Wiebenga A."/>
            <person name="Young D."/>
            <person name="Pisabarro A."/>
            <person name="Eastwood D.C."/>
            <person name="Martin F."/>
            <person name="Cullen D."/>
            <person name="Grigoriev I.V."/>
            <person name="Hibbett D.S."/>
        </authorList>
    </citation>
    <scope>NUCLEOTIDE SEQUENCE [LARGE SCALE GENOMIC DNA]</scope>
    <source>
        <strain evidence="6 7">DJM-731 SS1</strain>
    </source>
</reference>
<name>M5G079_DACPD</name>
<feature type="transmembrane region" description="Helical" evidence="5">
    <location>
        <begin position="99"/>
        <end position="119"/>
    </location>
</feature>
<feature type="transmembrane region" description="Helical" evidence="5">
    <location>
        <begin position="68"/>
        <end position="87"/>
    </location>
</feature>
<dbReference type="GO" id="GO:0016020">
    <property type="term" value="C:membrane"/>
    <property type="evidence" value="ECO:0007669"/>
    <property type="project" value="UniProtKB-SubCell"/>
</dbReference>
<dbReference type="Pfam" id="PF04193">
    <property type="entry name" value="PQ-loop"/>
    <property type="match status" value="2"/>
</dbReference>
<keyword evidence="3 5" id="KW-1133">Transmembrane helix</keyword>
<dbReference type="SMART" id="SM00679">
    <property type="entry name" value="CTNS"/>
    <property type="match status" value="2"/>
</dbReference>
<dbReference type="RefSeq" id="XP_040630555.1">
    <property type="nucleotide sequence ID" value="XM_040776264.1"/>
</dbReference>
<dbReference type="PANTHER" id="PTHR16201:SF37">
    <property type="entry name" value="PQ-LOOP REPEAT-CONTAINING PROTEIN"/>
    <property type="match status" value="1"/>
</dbReference>
<keyword evidence="4 5" id="KW-0472">Membrane</keyword>
<organism evidence="6 7">
    <name type="scientific">Dacryopinax primogenitus (strain DJM 731)</name>
    <name type="common">Brown rot fungus</name>
    <dbReference type="NCBI Taxonomy" id="1858805"/>
    <lineage>
        <taxon>Eukaryota</taxon>
        <taxon>Fungi</taxon>
        <taxon>Dikarya</taxon>
        <taxon>Basidiomycota</taxon>
        <taxon>Agaricomycotina</taxon>
        <taxon>Dacrymycetes</taxon>
        <taxon>Dacrymycetales</taxon>
        <taxon>Dacrymycetaceae</taxon>
        <taxon>Dacryopinax</taxon>
    </lineage>
</organism>
<dbReference type="OrthoDB" id="407617at2759"/>
<evidence type="ECO:0000256" key="5">
    <source>
        <dbReference type="SAM" id="Phobius"/>
    </source>
</evidence>
<feature type="transmembrane region" description="Helical" evidence="5">
    <location>
        <begin position="163"/>
        <end position="183"/>
    </location>
</feature>
<sequence length="303" mass="33120">MPVNPVLENVFGTLGTVCWCVLFVPQAWKSWRDKSTYGLSPLMVLLWSSCALPLGVYNIASSANIPLILQPQLFGTVGAICWVQCLYYEKHISFERSLLILVAFLAVIGGLQVAFVFAVRHALAEGNERPLQFFGVMTVVTIYAGVIPQLYEIWKIKEVAGLSLVFMIVDILGGVFSTLSLVFNKSIDPLLAFSYISVIVLNSFIILLYIILNPLAARRRQREAVMAGVSSTSPVIGNSSEKNEGAYPQPQILSDASLNAEVETGTHLTVVDILGEQTPEEPGKEENAEEYCGQKANEVCSAV</sequence>
<evidence type="ECO:0000256" key="1">
    <source>
        <dbReference type="ARBA" id="ARBA00004141"/>
    </source>
</evidence>
<accession>M5G079</accession>
<evidence type="ECO:0000313" key="7">
    <source>
        <dbReference type="Proteomes" id="UP000030653"/>
    </source>
</evidence>
<evidence type="ECO:0000256" key="4">
    <source>
        <dbReference type="ARBA" id="ARBA00023136"/>
    </source>
</evidence>